<dbReference type="GO" id="GO:0072330">
    <property type="term" value="P:monocarboxylic acid biosynthetic process"/>
    <property type="evidence" value="ECO:0007669"/>
    <property type="project" value="UniProtKB-ARBA"/>
</dbReference>
<name>A0A9W4N373_9EURO</name>
<protein>
    <recommendedName>
        <fullName evidence="1">AB hydrolase-1 domain-containing protein</fullName>
    </recommendedName>
</protein>
<reference evidence="2" key="1">
    <citation type="submission" date="2021-07" db="EMBL/GenBank/DDBJ databases">
        <authorList>
            <person name="Branca A.L. A."/>
        </authorList>
    </citation>
    <scope>NUCLEOTIDE SEQUENCE</scope>
</reference>
<proteinExistence type="predicted"/>
<dbReference type="InterPro" id="IPR029058">
    <property type="entry name" value="AB_hydrolase_fold"/>
</dbReference>
<dbReference type="Proteomes" id="UP001152592">
    <property type="component" value="Unassembled WGS sequence"/>
</dbReference>
<gene>
    <name evidence="2" type="ORF">PSALAMII_LOCUS467</name>
</gene>
<accession>A0A9W4N373</accession>
<feature type="domain" description="AB hydrolase-1" evidence="1">
    <location>
        <begin position="60"/>
        <end position="370"/>
    </location>
</feature>
<evidence type="ECO:0000313" key="3">
    <source>
        <dbReference type="Proteomes" id="UP001152592"/>
    </source>
</evidence>
<dbReference type="SUPFAM" id="SSF53474">
    <property type="entry name" value="alpha/beta-Hydrolases"/>
    <property type="match status" value="1"/>
</dbReference>
<dbReference type="GO" id="GO:0017000">
    <property type="term" value="P:antibiotic biosynthetic process"/>
    <property type="evidence" value="ECO:0007669"/>
    <property type="project" value="UniProtKB-ARBA"/>
</dbReference>
<dbReference type="Pfam" id="PF12697">
    <property type="entry name" value="Abhydrolase_6"/>
    <property type="match status" value="1"/>
</dbReference>
<evidence type="ECO:0000259" key="1">
    <source>
        <dbReference type="Pfam" id="PF12697"/>
    </source>
</evidence>
<dbReference type="EMBL" id="CAJVPD010000022">
    <property type="protein sequence ID" value="CAG8239784.1"/>
    <property type="molecule type" value="Genomic_DNA"/>
</dbReference>
<dbReference type="Gene3D" id="3.40.50.1820">
    <property type="entry name" value="alpha/beta hydrolase"/>
    <property type="match status" value="1"/>
</dbReference>
<comment type="caution">
    <text evidence="2">The sequence shown here is derived from an EMBL/GenBank/DDBJ whole genome shotgun (WGS) entry which is preliminary data.</text>
</comment>
<dbReference type="InterPro" id="IPR000073">
    <property type="entry name" value="AB_hydrolase_1"/>
</dbReference>
<dbReference type="OrthoDB" id="411584at2759"/>
<dbReference type="AlphaFoldDB" id="A0A9W4N373"/>
<sequence>MTRMAFHFQVSEHVIDAQHVRDSAQATATPDAKLKLCIKQYTPLDNINPQPGDITIIGTHGTGFPKELYEPLWEELLARANTEGFRIRSIWIADCVNQGASGILNEKQLGSDLSWTDLSRDLIHMVNHFRDQMPQPIMGIGHSLGATQLCVPLFHNQGPQLTASSIFSSLMHPRLLSSIILIEPYIAVAPRIKEGSKMMALATFRRDTWHSHAEAVQKARKVFKTWDERALQRWAQFAYRELPTAIHPSLQPGSVTLATSKHQELVTYTYIRPRVHKPVILPGEKVDQGAIDALPKRQIYRSEPLLAMKLIPHVAPSVLIVSGATSSLYKDGSHASGAHVAGTEFGGNGGMDVGQVRHEVIDEAGHSVPFEKIAATASVAASWIACGMRKWQDNEDKLVKDWGGLSLKEKTTFPREWLELAGNLPGFKERPRL</sequence>
<evidence type="ECO:0000313" key="2">
    <source>
        <dbReference type="EMBL" id="CAG8239784.1"/>
    </source>
</evidence>
<organism evidence="2 3">
    <name type="scientific">Penicillium salamii</name>
    <dbReference type="NCBI Taxonomy" id="1612424"/>
    <lineage>
        <taxon>Eukaryota</taxon>
        <taxon>Fungi</taxon>
        <taxon>Dikarya</taxon>
        <taxon>Ascomycota</taxon>
        <taxon>Pezizomycotina</taxon>
        <taxon>Eurotiomycetes</taxon>
        <taxon>Eurotiomycetidae</taxon>
        <taxon>Eurotiales</taxon>
        <taxon>Aspergillaceae</taxon>
        <taxon>Penicillium</taxon>
    </lineage>
</organism>